<keyword evidence="6" id="KW-1185">Reference proteome</keyword>
<comment type="cofactor">
    <cofactor evidence="1">
        <name>Mg(2+)</name>
        <dbReference type="ChEBI" id="CHEBI:18420"/>
    </cofactor>
</comment>
<accession>A0A6I2MDM1</accession>
<dbReference type="PANTHER" id="PTHR43046:SF2">
    <property type="entry name" value="8-OXO-DGTP DIPHOSPHATASE-RELATED"/>
    <property type="match status" value="1"/>
</dbReference>
<comment type="caution">
    <text evidence="5">The sequence shown here is derived from an EMBL/GenBank/DDBJ whole genome shotgun (WGS) entry which is preliminary data.</text>
</comment>
<name>A0A6I2MDM1_9BACI</name>
<dbReference type="PROSITE" id="PS51462">
    <property type="entry name" value="NUDIX"/>
    <property type="match status" value="1"/>
</dbReference>
<dbReference type="SUPFAM" id="SSF55811">
    <property type="entry name" value="Nudix"/>
    <property type="match status" value="1"/>
</dbReference>
<dbReference type="PROSITE" id="PS00893">
    <property type="entry name" value="NUDIX_BOX"/>
    <property type="match status" value="1"/>
</dbReference>
<dbReference type="CDD" id="cd02883">
    <property type="entry name" value="NUDIX_Hydrolase"/>
    <property type="match status" value="1"/>
</dbReference>
<dbReference type="InterPro" id="IPR015797">
    <property type="entry name" value="NUDIX_hydrolase-like_dom_sf"/>
</dbReference>
<dbReference type="Proteomes" id="UP000441585">
    <property type="component" value="Unassembled WGS sequence"/>
</dbReference>
<evidence type="ECO:0000256" key="1">
    <source>
        <dbReference type="ARBA" id="ARBA00001946"/>
    </source>
</evidence>
<dbReference type="InterPro" id="IPR020084">
    <property type="entry name" value="NUDIX_hydrolase_CS"/>
</dbReference>
<reference evidence="5 6" key="1">
    <citation type="submission" date="2019-11" db="EMBL/GenBank/DDBJ databases">
        <title>Bacillus idriensis genome.</title>
        <authorList>
            <person name="Konopka E.N."/>
            <person name="Newman J.D."/>
        </authorList>
    </citation>
    <scope>NUCLEOTIDE SEQUENCE [LARGE SCALE GENOMIC DNA]</scope>
    <source>
        <strain evidence="5 6">DSM 19097</strain>
    </source>
</reference>
<keyword evidence="2 3" id="KW-0378">Hydrolase</keyword>
<dbReference type="Gene3D" id="3.90.79.10">
    <property type="entry name" value="Nucleoside Triphosphate Pyrophosphohydrolase"/>
    <property type="match status" value="1"/>
</dbReference>
<dbReference type="InterPro" id="IPR000086">
    <property type="entry name" value="NUDIX_hydrolase_dom"/>
</dbReference>
<evidence type="ECO:0000259" key="4">
    <source>
        <dbReference type="PROSITE" id="PS51462"/>
    </source>
</evidence>
<dbReference type="GO" id="GO:0016787">
    <property type="term" value="F:hydrolase activity"/>
    <property type="evidence" value="ECO:0007669"/>
    <property type="project" value="UniProtKB-KW"/>
</dbReference>
<feature type="domain" description="Nudix hydrolase" evidence="4">
    <location>
        <begin position="1"/>
        <end position="123"/>
    </location>
</feature>
<dbReference type="InterPro" id="IPR020476">
    <property type="entry name" value="Nudix_hydrolase"/>
</dbReference>
<evidence type="ECO:0000256" key="2">
    <source>
        <dbReference type="ARBA" id="ARBA00022801"/>
    </source>
</evidence>
<protein>
    <submittedName>
        <fullName evidence="5">NUDIX domain-containing protein</fullName>
    </submittedName>
</protein>
<organism evidence="5 6">
    <name type="scientific">Metabacillus idriensis</name>
    <dbReference type="NCBI Taxonomy" id="324768"/>
    <lineage>
        <taxon>Bacteria</taxon>
        <taxon>Bacillati</taxon>
        <taxon>Bacillota</taxon>
        <taxon>Bacilli</taxon>
        <taxon>Bacillales</taxon>
        <taxon>Bacillaceae</taxon>
        <taxon>Metabacillus</taxon>
    </lineage>
</organism>
<comment type="similarity">
    <text evidence="3">Belongs to the Nudix hydrolase family.</text>
</comment>
<dbReference type="PRINTS" id="PR00502">
    <property type="entry name" value="NUDIXFAMILY"/>
</dbReference>
<dbReference type="EMBL" id="WKKF01000012">
    <property type="protein sequence ID" value="MRX56390.1"/>
    <property type="molecule type" value="Genomic_DNA"/>
</dbReference>
<dbReference type="AlphaFoldDB" id="A0A6I2MDM1"/>
<evidence type="ECO:0000256" key="3">
    <source>
        <dbReference type="RuleBase" id="RU003476"/>
    </source>
</evidence>
<evidence type="ECO:0000313" key="6">
    <source>
        <dbReference type="Proteomes" id="UP000441585"/>
    </source>
</evidence>
<gene>
    <name evidence="5" type="ORF">GJU41_20735</name>
</gene>
<dbReference type="Pfam" id="PF00293">
    <property type="entry name" value="NUDIX"/>
    <property type="match status" value="1"/>
</dbReference>
<dbReference type="RefSeq" id="WP_154319460.1">
    <property type="nucleotide sequence ID" value="NZ_CAJFZX010000001.1"/>
</dbReference>
<evidence type="ECO:0000313" key="5">
    <source>
        <dbReference type="EMBL" id="MRX56390.1"/>
    </source>
</evidence>
<sequence>MKTEGCFTIIENSEGEILLMKRRDYPIWDLPGGRLDHGESLELCAIRETKEETGYQIAVKLKIGEYEQPQLNDIQHLFSGEVIGGEQMNDGPETSKVYWFRPDRLPVLMVPNRKRQIKNYLRNKDAFNNETLNIPLIFRLINNLYIQKNN</sequence>
<proteinExistence type="inferred from homology"/>
<dbReference type="PANTHER" id="PTHR43046">
    <property type="entry name" value="GDP-MANNOSE MANNOSYL HYDROLASE"/>
    <property type="match status" value="1"/>
</dbReference>